<dbReference type="InterPro" id="IPR026841">
    <property type="entry name" value="Aur1/Ipt1"/>
</dbReference>
<dbReference type="PANTHER" id="PTHR31310:SF16">
    <property type="entry name" value="INOSITOLPHOSPHOTRANSFERASE AUR1_IPT1 DOMAIN-CONTAINING PROTEIN"/>
    <property type="match status" value="1"/>
</dbReference>
<evidence type="ECO:0000256" key="5">
    <source>
        <dbReference type="SAM" id="MobiDB-lite"/>
    </source>
</evidence>
<evidence type="ECO:0000256" key="2">
    <source>
        <dbReference type="ARBA" id="ARBA00022692"/>
    </source>
</evidence>
<keyword evidence="9" id="KW-1185">Reference proteome</keyword>
<dbReference type="GO" id="GO:0016020">
    <property type="term" value="C:membrane"/>
    <property type="evidence" value="ECO:0007669"/>
    <property type="project" value="UniProtKB-SubCell"/>
</dbReference>
<evidence type="ECO:0000313" key="8">
    <source>
        <dbReference type="EMBL" id="KAF2110235.1"/>
    </source>
</evidence>
<comment type="subcellular location">
    <subcellularLocation>
        <location evidence="1">Membrane</location>
        <topology evidence="1">Multi-pass membrane protein</topology>
    </subcellularLocation>
</comment>
<dbReference type="InterPro" id="IPR052185">
    <property type="entry name" value="IPC_Synthase-Related"/>
</dbReference>
<dbReference type="Proteomes" id="UP000799770">
    <property type="component" value="Unassembled WGS sequence"/>
</dbReference>
<sequence>MSALRNVLEPGGQYAYSSDTYVRSCAIAIVLIFTAGALLNRRRKSEWSPIQGSPARYPSSSKVRKSSRLPDNTIFHNNISSRFLSSFPFLIEIWYWNLSYWVYQSARAYSAHLIRHDARVHHLAEEHALSILRIEHCLGIDVELRIQQIILEHAPWLVTVLATIYYSHIMIGVCFIVYIYKYLRFGTFARIRRTIAMDNLLAFIILTAWRCKPPRLMPMQYGYIDVLHPRIETTVDDTVPGQLISRAVESEAPSTWNNNSYQLTIAAMPSLHFGTSLFLAISIMRYAPHRPLRTLAPLWPACMLLTILATANHWVLDAVVGASVPFFGWRLNRLLENRVFEAIEAWSFWLLRMEKPLVGSAEDGSRGQRSFRDEESTCRA</sequence>
<feature type="transmembrane region" description="Helical" evidence="6">
    <location>
        <begin position="156"/>
        <end position="179"/>
    </location>
</feature>
<evidence type="ECO:0000259" key="7">
    <source>
        <dbReference type="Pfam" id="PF14378"/>
    </source>
</evidence>
<proteinExistence type="predicted"/>
<feature type="transmembrane region" description="Helical" evidence="6">
    <location>
        <begin position="263"/>
        <end position="283"/>
    </location>
</feature>
<dbReference type="EMBL" id="ML977339">
    <property type="protein sequence ID" value="KAF2110235.1"/>
    <property type="molecule type" value="Genomic_DNA"/>
</dbReference>
<feature type="region of interest" description="Disordered" evidence="5">
    <location>
        <begin position="48"/>
        <end position="67"/>
    </location>
</feature>
<evidence type="ECO:0000256" key="4">
    <source>
        <dbReference type="ARBA" id="ARBA00023136"/>
    </source>
</evidence>
<feature type="transmembrane region" description="Helical" evidence="6">
    <location>
        <begin position="20"/>
        <end position="39"/>
    </location>
</feature>
<name>A0A6A5YSW5_9PLEO</name>
<dbReference type="PANTHER" id="PTHR31310">
    <property type="match status" value="1"/>
</dbReference>
<evidence type="ECO:0000313" key="9">
    <source>
        <dbReference type="Proteomes" id="UP000799770"/>
    </source>
</evidence>
<keyword evidence="4 6" id="KW-0472">Membrane</keyword>
<feature type="compositionally biased region" description="Basic and acidic residues" evidence="5">
    <location>
        <begin position="363"/>
        <end position="380"/>
    </location>
</feature>
<organism evidence="8 9">
    <name type="scientific">Lophiotrema nucula</name>
    <dbReference type="NCBI Taxonomy" id="690887"/>
    <lineage>
        <taxon>Eukaryota</taxon>
        <taxon>Fungi</taxon>
        <taxon>Dikarya</taxon>
        <taxon>Ascomycota</taxon>
        <taxon>Pezizomycotina</taxon>
        <taxon>Dothideomycetes</taxon>
        <taxon>Pleosporomycetidae</taxon>
        <taxon>Pleosporales</taxon>
        <taxon>Lophiotremataceae</taxon>
        <taxon>Lophiotrema</taxon>
    </lineage>
</organism>
<reference evidence="8" key="1">
    <citation type="journal article" date="2020" name="Stud. Mycol.">
        <title>101 Dothideomycetes genomes: a test case for predicting lifestyles and emergence of pathogens.</title>
        <authorList>
            <person name="Haridas S."/>
            <person name="Albert R."/>
            <person name="Binder M."/>
            <person name="Bloem J."/>
            <person name="Labutti K."/>
            <person name="Salamov A."/>
            <person name="Andreopoulos B."/>
            <person name="Baker S."/>
            <person name="Barry K."/>
            <person name="Bills G."/>
            <person name="Bluhm B."/>
            <person name="Cannon C."/>
            <person name="Castanera R."/>
            <person name="Culley D."/>
            <person name="Daum C."/>
            <person name="Ezra D."/>
            <person name="Gonzalez J."/>
            <person name="Henrissat B."/>
            <person name="Kuo A."/>
            <person name="Liang C."/>
            <person name="Lipzen A."/>
            <person name="Lutzoni F."/>
            <person name="Magnuson J."/>
            <person name="Mondo S."/>
            <person name="Nolan M."/>
            <person name="Ohm R."/>
            <person name="Pangilinan J."/>
            <person name="Park H.-J."/>
            <person name="Ramirez L."/>
            <person name="Alfaro M."/>
            <person name="Sun H."/>
            <person name="Tritt A."/>
            <person name="Yoshinaga Y."/>
            <person name="Zwiers L.-H."/>
            <person name="Turgeon B."/>
            <person name="Goodwin S."/>
            <person name="Spatafora J."/>
            <person name="Crous P."/>
            <person name="Grigoriev I."/>
        </authorList>
    </citation>
    <scope>NUCLEOTIDE SEQUENCE</scope>
    <source>
        <strain evidence="8">CBS 627.86</strain>
    </source>
</reference>
<evidence type="ECO:0000256" key="1">
    <source>
        <dbReference type="ARBA" id="ARBA00004141"/>
    </source>
</evidence>
<dbReference type="CDD" id="cd03386">
    <property type="entry name" value="PAP2_Aur1_like"/>
    <property type="match status" value="1"/>
</dbReference>
<protein>
    <submittedName>
        <fullName evidence="8">PAP2 superfamily-domain-containing protein</fullName>
    </submittedName>
</protein>
<feature type="region of interest" description="Disordered" evidence="5">
    <location>
        <begin position="360"/>
        <end position="380"/>
    </location>
</feature>
<dbReference type="OrthoDB" id="2566866at2759"/>
<keyword evidence="2 6" id="KW-0812">Transmembrane</keyword>
<dbReference type="Pfam" id="PF14378">
    <property type="entry name" value="PAP2_3"/>
    <property type="match status" value="1"/>
</dbReference>
<feature type="domain" description="Inositolphosphotransferase Aur1/Ipt1" evidence="7">
    <location>
        <begin position="130"/>
        <end position="325"/>
    </location>
</feature>
<gene>
    <name evidence="8" type="ORF">BDV96DRAFT_553927</name>
</gene>
<dbReference type="AlphaFoldDB" id="A0A6A5YSW5"/>
<evidence type="ECO:0000256" key="6">
    <source>
        <dbReference type="SAM" id="Phobius"/>
    </source>
</evidence>
<accession>A0A6A5YSW5</accession>
<feature type="transmembrane region" description="Helical" evidence="6">
    <location>
        <begin position="191"/>
        <end position="209"/>
    </location>
</feature>
<keyword evidence="3 6" id="KW-1133">Transmembrane helix</keyword>
<evidence type="ECO:0000256" key="3">
    <source>
        <dbReference type="ARBA" id="ARBA00022989"/>
    </source>
</evidence>